<dbReference type="Pfam" id="PF24986">
    <property type="entry name" value="PRC_RimM"/>
    <property type="match status" value="1"/>
</dbReference>
<dbReference type="InterPro" id="IPR011033">
    <property type="entry name" value="PRC_barrel-like_sf"/>
</dbReference>
<dbReference type="OrthoDB" id="9810331at2"/>
<evidence type="ECO:0000256" key="3">
    <source>
        <dbReference type="ARBA" id="ARBA00022552"/>
    </source>
</evidence>
<dbReference type="NCBIfam" id="TIGR02273">
    <property type="entry name" value="16S_RimM"/>
    <property type="match status" value="1"/>
</dbReference>
<keyword evidence="3 5" id="KW-0698">rRNA processing</keyword>
<dbReference type="GO" id="GO:0005840">
    <property type="term" value="C:ribosome"/>
    <property type="evidence" value="ECO:0007669"/>
    <property type="project" value="InterPro"/>
</dbReference>
<evidence type="ECO:0000256" key="4">
    <source>
        <dbReference type="ARBA" id="ARBA00023186"/>
    </source>
</evidence>
<evidence type="ECO:0000256" key="1">
    <source>
        <dbReference type="ARBA" id="ARBA00022490"/>
    </source>
</evidence>
<feature type="domain" description="RimM N-terminal" evidence="6">
    <location>
        <begin position="10"/>
        <end position="90"/>
    </location>
</feature>
<dbReference type="Gene3D" id="2.40.30.60">
    <property type="entry name" value="RimM"/>
    <property type="match status" value="1"/>
</dbReference>
<dbReference type="HAMAP" id="MF_00014">
    <property type="entry name" value="Ribosome_mat_RimM"/>
    <property type="match status" value="1"/>
</dbReference>
<dbReference type="GO" id="GO:0042274">
    <property type="term" value="P:ribosomal small subunit biogenesis"/>
    <property type="evidence" value="ECO:0007669"/>
    <property type="project" value="UniProtKB-UniRule"/>
</dbReference>
<dbReference type="InterPro" id="IPR036976">
    <property type="entry name" value="RimM_N_sf"/>
</dbReference>
<gene>
    <name evidence="5" type="primary">rimM</name>
    <name evidence="8" type="ORF">SAMN05444373_102214</name>
</gene>
<reference evidence="8 9" key="1">
    <citation type="submission" date="2016-11" db="EMBL/GenBank/DDBJ databases">
        <authorList>
            <person name="Varghese N."/>
            <person name="Submissions S."/>
        </authorList>
    </citation>
    <scope>NUCLEOTIDE SEQUENCE [LARGE SCALE GENOMIC DNA]</scope>
    <source>
        <strain evidence="8 9">DSM 19027</strain>
    </source>
</reference>
<keyword evidence="2 5" id="KW-0690">Ribosome biogenesis</keyword>
<proteinExistence type="inferred from homology"/>
<dbReference type="Pfam" id="PF01782">
    <property type="entry name" value="RimM"/>
    <property type="match status" value="1"/>
</dbReference>
<comment type="domain">
    <text evidence="5">The PRC barrel domain binds ribosomal protein uS19.</text>
</comment>
<keyword evidence="9" id="KW-1185">Reference proteome</keyword>
<dbReference type="PANTHER" id="PTHR33692:SF1">
    <property type="entry name" value="RIBOSOME MATURATION FACTOR RIMM"/>
    <property type="match status" value="1"/>
</dbReference>
<dbReference type="RefSeq" id="WP_149678683.1">
    <property type="nucleotide sequence ID" value="NZ_DAONMB010000041.1"/>
</dbReference>
<evidence type="ECO:0000259" key="7">
    <source>
        <dbReference type="Pfam" id="PF24986"/>
    </source>
</evidence>
<accession>A0A1M6G8D9</accession>
<evidence type="ECO:0000256" key="5">
    <source>
        <dbReference type="HAMAP-Rule" id="MF_00014"/>
    </source>
</evidence>
<sequence>MEKEKDFLAVGKIVNTHGVRGELRVIPMTSDISRFDYLLYTWIRVDGRLREYRVTKVRYHKQFVLVKLQGIDNMTDAETLKGCELLVDREHARPLEEDEYFICDIIGMQVYEGDQLLGELTDVLETGSNDVYVVTDRKTKKEILIPALKSVVTQVDLENKRMQVILPEGLLDEV</sequence>
<dbReference type="PANTHER" id="PTHR33692">
    <property type="entry name" value="RIBOSOME MATURATION FACTOR RIMM"/>
    <property type="match status" value="1"/>
</dbReference>
<comment type="function">
    <text evidence="5">An accessory protein needed during the final step in the assembly of 30S ribosomal subunit, possibly for assembly of the head region. Essential for efficient processing of 16S rRNA. May be needed both before and after RbfA during the maturation of 16S rRNA. It has affinity for free ribosomal 30S subunits but not for 70S ribosomes.</text>
</comment>
<dbReference type="Gene3D" id="2.30.30.240">
    <property type="entry name" value="PRC-barrel domain"/>
    <property type="match status" value="1"/>
</dbReference>
<evidence type="ECO:0000313" key="9">
    <source>
        <dbReference type="Proteomes" id="UP000324781"/>
    </source>
</evidence>
<dbReference type="SUPFAM" id="SSF50447">
    <property type="entry name" value="Translation proteins"/>
    <property type="match status" value="1"/>
</dbReference>
<dbReference type="Proteomes" id="UP000324781">
    <property type="component" value="Unassembled WGS sequence"/>
</dbReference>
<organism evidence="8 9">
    <name type="scientific">Thermoclostridium caenicola</name>
    <dbReference type="NCBI Taxonomy" id="659425"/>
    <lineage>
        <taxon>Bacteria</taxon>
        <taxon>Bacillati</taxon>
        <taxon>Bacillota</taxon>
        <taxon>Clostridia</taxon>
        <taxon>Eubacteriales</taxon>
        <taxon>Oscillospiraceae</taxon>
        <taxon>Thermoclostridium</taxon>
    </lineage>
</organism>
<keyword evidence="1 5" id="KW-0963">Cytoplasm</keyword>
<comment type="subunit">
    <text evidence="5">Binds ribosomal protein uS19.</text>
</comment>
<dbReference type="InterPro" id="IPR009000">
    <property type="entry name" value="Transl_B-barrel_sf"/>
</dbReference>
<dbReference type="GO" id="GO:0043022">
    <property type="term" value="F:ribosome binding"/>
    <property type="evidence" value="ECO:0007669"/>
    <property type="project" value="InterPro"/>
</dbReference>
<protein>
    <recommendedName>
        <fullName evidence="5">Ribosome maturation factor RimM</fullName>
    </recommendedName>
</protein>
<evidence type="ECO:0000259" key="6">
    <source>
        <dbReference type="Pfam" id="PF01782"/>
    </source>
</evidence>
<evidence type="ECO:0000256" key="2">
    <source>
        <dbReference type="ARBA" id="ARBA00022517"/>
    </source>
</evidence>
<dbReference type="SUPFAM" id="SSF50346">
    <property type="entry name" value="PRC-barrel domain"/>
    <property type="match status" value="1"/>
</dbReference>
<dbReference type="InterPro" id="IPR056792">
    <property type="entry name" value="PRC_RimM"/>
</dbReference>
<name>A0A1M6G8D9_9FIRM</name>
<comment type="subcellular location">
    <subcellularLocation>
        <location evidence="5">Cytoplasm</location>
    </subcellularLocation>
</comment>
<dbReference type="EMBL" id="FQZP01000022">
    <property type="protein sequence ID" value="SHJ06265.1"/>
    <property type="molecule type" value="Genomic_DNA"/>
</dbReference>
<comment type="similarity">
    <text evidence="5">Belongs to the RimM family.</text>
</comment>
<dbReference type="AlphaFoldDB" id="A0A1M6G8D9"/>
<dbReference type="InterPro" id="IPR011961">
    <property type="entry name" value="RimM"/>
</dbReference>
<evidence type="ECO:0000313" key="8">
    <source>
        <dbReference type="EMBL" id="SHJ06265.1"/>
    </source>
</evidence>
<dbReference type="GO" id="GO:0006364">
    <property type="term" value="P:rRNA processing"/>
    <property type="evidence" value="ECO:0007669"/>
    <property type="project" value="UniProtKB-UniRule"/>
</dbReference>
<feature type="domain" description="Ribosome maturation factor RimM PRC barrel" evidence="7">
    <location>
        <begin position="104"/>
        <end position="170"/>
    </location>
</feature>
<keyword evidence="4 5" id="KW-0143">Chaperone</keyword>
<dbReference type="GO" id="GO:0005737">
    <property type="term" value="C:cytoplasm"/>
    <property type="evidence" value="ECO:0007669"/>
    <property type="project" value="UniProtKB-SubCell"/>
</dbReference>
<dbReference type="InterPro" id="IPR002676">
    <property type="entry name" value="RimM_N"/>
</dbReference>